<evidence type="ECO:0000259" key="3">
    <source>
        <dbReference type="PROSITE" id="PS50006"/>
    </source>
</evidence>
<evidence type="ECO:0000256" key="1">
    <source>
        <dbReference type="SAM" id="Coils"/>
    </source>
</evidence>
<feature type="compositionally biased region" description="Acidic residues" evidence="2">
    <location>
        <begin position="907"/>
        <end position="916"/>
    </location>
</feature>
<dbReference type="PROSITE" id="PS50006">
    <property type="entry name" value="FHA_DOMAIN"/>
    <property type="match status" value="1"/>
</dbReference>
<feature type="region of interest" description="Disordered" evidence="2">
    <location>
        <begin position="704"/>
        <end position="740"/>
    </location>
</feature>
<feature type="compositionally biased region" description="Basic and acidic residues" evidence="2">
    <location>
        <begin position="659"/>
        <end position="670"/>
    </location>
</feature>
<dbReference type="InterPro" id="IPR008984">
    <property type="entry name" value="SMAD_FHA_dom_sf"/>
</dbReference>
<sequence length="944" mass="105267">MAIVEERRPGIQVTPEQNPSPRKVEEGLVVSQSSSCQPKDEPSTVKPVSPKDAIIAVASKIAAQPLPCSDPDVWGVLTAISNNARKRSQGINILLTANEHCIGRVVDDVRFQIDSNAVSQRHCAISRKRVPKEDVENPSGFCNAAFLKDTSTNGSYLNWERLKRGSSKFEAKLCHGDIISLAAPPQHEHAFAFVYREVSSSVPSSDDTTLKRKAEEFGPETKRLKGIGIGATEGPVSLDDFRSLQRSNTDLRKQLENHVLTIDALRNENREVLERHQNVCSMYPNLSFTRYCLACGTVEFERDWLNVFVSTLGMEMKVLKESVSKSYNDQLNELNVSLESTKKELTEANKSFAEQKHVVEDLNERLSAALQSSTETNEIVKSQKATINELKTRLDEERDQRREEREKAVADLKASIQRVQSEAEEELKRVSDAASRREREQQEIISKLQEAERENSSLVESLRSKLEETRQKLVLSDNRVRQLEVQVSNEQKSSAFRKKRVEELEVETRSMRKELDKEKAAREEAWAKVSELELEINAAMRDLEFERRRLKGARERIMLRETQLRAFYSTTEEIKMLFTKQQEQLKSMQRALVDEEDYDNASLDVLCRAAEENDDVNAAAGIEATSNRTNAAAKAGPSYSAKRHEQGGVAETSSEEGSATEKHDCDNRNQDDEDTQEAEFFVDEGMVKAGFGSDIDGVGTAPMFEGDGDGTERVLETESPGADGERKTEMNKTGDIAGDTMQLDEDTNVQETEQQIPHRCEDNLQDSLLNDREEAVKATEDAKPGCIGTEDLLASEVAGSWACSTDPSVYGDNESPHNERENQAVTNDSITQVAESQSLPSGALARTTHSDQEIQALSNMIGIMAPDVKEQFKSSVGNRSQEKNAKVSDSESETDDECVEASKIVDADDGSESDDETQAHDQANKIEDDEMEEDDDDTQEDSVG</sequence>
<keyword evidence="1" id="KW-0175">Coiled coil</keyword>
<feature type="compositionally biased region" description="Polar residues" evidence="2">
    <location>
        <begin position="823"/>
        <end position="840"/>
    </location>
</feature>
<feature type="compositionally biased region" description="Acidic residues" evidence="2">
    <location>
        <begin position="890"/>
        <end position="899"/>
    </location>
</feature>
<dbReference type="OMA" id="HHENEMK"/>
<feature type="region of interest" description="Disordered" evidence="2">
    <location>
        <begin position="628"/>
        <end position="675"/>
    </location>
</feature>
<dbReference type="Proteomes" id="UP000596660">
    <property type="component" value="Unplaced"/>
</dbReference>
<organism evidence="4 5">
    <name type="scientific">Chenopodium quinoa</name>
    <name type="common">Quinoa</name>
    <dbReference type="NCBI Taxonomy" id="63459"/>
    <lineage>
        <taxon>Eukaryota</taxon>
        <taxon>Viridiplantae</taxon>
        <taxon>Streptophyta</taxon>
        <taxon>Embryophyta</taxon>
        <taxon>Tracheophyta</taxon>
        <taxon>Spermatophyta</taxon>
        <taxon>Magnoliopsida</taxon>
        <taxon>eudicotyledons</taxon>
        <taxon>Gunneridae</taxon>
        <taxon>Pentapetalae</taxon>
        <taxon>Caryophyllales</taxon>
        <taxon>Chenopodiaceae</taxon>
        <taxon>Chenopodioideae</taxon>
        <taxon>Atripliceae</taxon>
        <taxon>Chenopodium</taxon>
    </lineage>
</organism>
<feature type="domain" description="FHA" evidence="3">
    <location>
        <begin position="100"/>
        <end position="162"/>
    </location>
</feature>
<feature type="compositionally biased region" description="Basic and acidic residues" evidence="2">
    <location>
        <begin position="723"/>
        <end position="732"/>
    </location>
</feature>
<feature type="region of interest" description="Disordered" evidence="2">
    <location>
        <begin position="802"/>
        <end position="851"/>
    </location>
</feature>
<feature type="region of interest" description="Disordered" evidence="2">
    <location>
        <begin position="871"/>
        <end position="944"/>
    </location>
</feature>
<dbReference type="PANTHER" id="PTHR47458:SF1">
    <property type="entry name" value="SMAD_FHA DOMAIN-CONTAINING PROTEIN"/>
    <property type="match status" value="1"/>
</dbReference>
<accession>A0A803KYX0</accession>
<feature type="coiled-coil region" evidence="1">
    <location>
        <begin position="248"/>
        <end position="275"/>
    </location>
</feature>
<feature type="compositionally biased region" description="Acidic residues" evidence="2">
    <location>
        <begin position="927"/>
        <end position="944"/>
    </location>
</feature>
<feature type="compositionally biased region" description="Basic and acidic residues" evidence="2">
    <location>
        <begin position="880"/>
        <end position="889"/>
    </location>
</feature>
<dbReference type="AlphaFoldDB" id="A0A803KYX0"/>
<dbReference type="EnsemblPlants" id="AUR62004229-RA">
    <property type="protein sequence ID" value="AUR62004229-RA:cds"/>
    <property type="gene ID" value="AUR62004229"/>
</dbReference>
<dbReference type="InterPro" id="IPR000253">
    <property type="entry name" value="FHA_dom"/>
</dbReference>
<feature type="compositionally biased region" description="Low complexity" evidence="2">
    <location>
        <begin position="647"/>
        <end position="657"/>
    </location>
</feature>
<dbReference type="Pfam" id="PF00498">
    <property type="entry name" value="FHA"/>
    <property type="match status" value="1"/>
</dbReference>
<protein>
    <recommendedName>
        <fullName evidence="3">FHA domain-containing protein</fullName>
    </recommendedName>
</protein>
<proteinExistence type="predicted"/>
<feature type="coiled-coil region" evidence="1">
    <location>
        <begin position="324"/>
        <end position="556"/>
    </location>
</feature>
<reference evidence="4" key="1">
    <citation type="journal article" date="2017" name="Nature">
        <title>The genome of Chenopodium quinoa.</title>
        <authorList>
            <person name="Jarvis D.E."/>
            <person name="Ho Y.S."/>
            <person name="Lightfoot D.J."/>
            <person name="Schmoeckel S.M."/>
            <person name="Li B."/>
            <person name="Borm T.J.A."/>
            <person name="Ohyanagi H."/>
            <person name="Mineta K."/>
            <person name="Michell C.T."/>
            <person name="Saber N."/>
            <person name="Kharbatia N.M."/>
            <person name="Rupper R.R."/>
            <person name="Sharp A.R."/>
            <person name="Dally N."/>
            <person name="Boughton B.A."/>
            <person name="Woo Y.H."/>
            <person name="Gao G."/>
            <person name="Schijlen E.G.W.M."/>
            <person name="Guo X."/>
            <person name="Momin A.A."/>
            <person name="Negrao S."/>
            <person name="Al-Babili S."/>
            <person name="Gehring C."/>
            <person name="Roessner U."/>
            <person name="Jung C."/>
            <person name="Murphy K."/>
            <person name="Arold S.T."/>
            <person name="Gojobori T."/>
            <person name="van der Linden C.G."/>
            <person name="van Loo E.N."/>
            <person name="Jellen E.N."/>
            <person name="Maughan P.J."/>
            <person name="Tester M."/>
        </authorList>
    </citation>
    <scope>NUCLEOTIDE SEQUENCE [LARGE SCALE GENOMIC DNA]</scope>
    <source>
        <strain evidence="4">cv. PI 614886</strain>
    </source>
</reference>
<dbReference type="Gramene" id="AUR62004229-RA">
    <property type="protein sequence ID" value="AUR62004229-RA:cds"/>
    <property type="gene ID" value="AUR62004229"/>
</dbReference>
<dbReference type="PANTHER" id="PTHR47458">
    <property type="entry name" value="SMAD/FHA DOMAIN-CONTAINING PROTEIN"/>
    <property type="match status" value="1"/>
</dbReference>
<dbReference type="SMART" id="SM00240">
    <property type="entry name" value="FHA"/>
    <property type="match status" value="1"/>
</dbReference>
<keyword evidence="5" id="KW-1185">Reference proteome</keyword>
<dbReference type="Gene3D" id="2.60.200.20">
    <property type="match status" value="1"/>
</dbReference>
<evidence type="ECO:0000256" key="2">
    <source>
        <dbReference type="SAM" id="MobiDB-lite"/>
    </source>
</evidence>
<dbReference type="SUPFAM" id="SSF49879">
    <property type="entry name" value="SMAD/FHA domain"/>
    <property type="match status" value="1"/>
</dbReference>
<feature type="compositionally biased region" description="Basic and acidic residues" evidence="2">
    <location>
        <begin position="917"/>
        <end position="926"/>
    </location>
</feature>
<feature type="region of interest" description="Disordered" evidence="2">
    <location>
        <begin position="1"/>
        <end position="48"/>
    </location>
</feature>
<evidence type="ECO:0000313" key="5">
    <source>
        <dbReference type="Proteomes" id="UP000596660"/>
    </source>
</evidence>
<name>A0A803KYX0_CHEQI</name>
<evidence type="ECO:0000313" key="4">
    <source>
        <dbReference type="EnsemblPlants" id="AUR62004229-RA:cds"/>
    </source>
</evidence>
<reference evidence="4" key="2">
    <citation type="submission" date="2021-03" db="UniProtKB">
        <authorList>
            <consortium name="EnsemblPlants"/>
        </authorList>
    </citation>
    <scope>IDENTIFICATION</scope>
</reference>